<keyword evidence="11" id="KW-1185">Reference proteome</keyword>
<accession>A0A433QZ27</accession>
<protein>
    <submittedName>
        <fullName evidence="10">HIT-like domain-containing protein</fullName>
    </submittedName>
</protein>
<evidence type="ECO:0000256" key="7">
    <source>
        <dbReference type="PROSITE-ProRule" id="PRU00464"/>
    </source>
</evidence>
<dbReference type="PANTHER" id="PTHR12486:SF4">
    <property type="entry name" value="APRATAXIN"/>
    <property type="match status" value="1"/>
</dbReference>
<name>A0A433QZ27_9FUNG</name>
<dbReference type="InterPro" id="IPR032566">
    <property type="entry name" value="Znf-C2HE"/>
</dbReference>
<dbReference type="GO" id="GO:0030983">
    <property type="term" value="F:mismatched DNA binding"/>
    <property type="evidence" value="ECO:0007669"/>
    <property type="project" value="TreeGrafter"/>
</dbReference>
<dbReference type="SUPFAM" id="SSF54197">
    <property type="entry name" value="HIT-like"/>
    <property type="match status" value="1"/>
</dbReference>
<evidence type="ECO:0000256" key="5">
    <source>
        <dbReference type="ARBA" id="ARBA00023125"/>
    </source>
</evidence>
<keyword evidence="4" id="KW-0862">Zinc</keyword>
<feature type="region of interest" description="Disordered" evidence="8">
    <location>
        <begin position="1"/>
        <end position="25"/>
    </location>
</feature>
<evidence type="ECO:0000256" key="2">
    <source>
        <dbReference type="ARBA" id="ARBA00022723"/>
    </source>
</evidence>
<dbReference type="GO" id="GO:0008270">
    <property type="term" value="F:zinc ion binding"/>
    <property type="evidence" value="ECO:0007669"/>
    <property type="project" value="UniProtKB-KW"/>
</dbReference>
<keyword evidence="5" id="KW-0238">DNA-binding</keyword>
<dbReference type="InterPro" id="IPR043472">
    <property type="entry name" value="Macro_dom-like"/>
</dbReference>
<dbReference type="GO" id="GO:0005634">
    <property type="term" value="C:nucleus"/>
    <property type="evidence" value="ECO:0007669"/>
    <property type="project" value="UniProtKB-SubCell"/>
</dbReference>
<evidence type="ECO:0000313" key="11">
    <source>
        <dbReference type="Proteomes" id="UP000274822"/>
    </source>
</evidence>
<dbReference type="InterPro" id="IPR011146">
    <property type="entry name" value="HIT-like"/>
</dbReference>
<feature type="compositionally biased region" description="Basic and acidic residues" evidence="8">
    <location>
        <begin position="8"/>
        <end position="25"/>
    </location>
</feature>
<evidence type="ECO:0000259" key="9">
    <source>
        <dbReference type="PROSITE" id="PS51084"/>
    </source>
</evidence>
<dbReference type="Pfam" id="PF11969">
    <property type="entry name" value="DcpS_C"/>
    <property type="match status" value="1"/>
</dbReference>
<dbReference type="GO" id="GO:0003697">
    <property type="term" value="F:single-stranded DNA binding"/>
    <property type="evidence" value="ECO:0007669"/>
    <property type="project" value="TreeGrafter"/>
</dbReference>
<keyword evidence="3" id="KW-0863">Zinc-finger</keyword>
<dbReference type="Gene3D" id="3.40.220.10">
    <property type="entry name" value="Leucine Aminopeptidase, subunit E, domain 1"/>
    <property type="match status" value="1"/>
</dbReference>
<feature type="domain" description="HIT" evidence="9">
    <location>
        <begin position="332"/>
        <end position="438"/>
    </location>
</feature>
<dbReference type="AlphaFoldDB" id="A0A433QZ27"/>
<dbReference type="PROSITE" id="PS51084">
    <property type="entry name" value="HIT_2"/>
    <property type="match status" value="1"/>
</dbReference>
<dbReference type="PROSITE" id="PS00892">
    <property type="entry name" value="HIT_1"/>
    <property type="match status" value="1"/>
</dbReference>
<dbReference type="Gene3D" id="3.30.428.10">
    <property type="entry name" value="HIT-like"/>
    <property type="match status" value="1"/>
</dbReference>
<dbReference type="Proteomes" id="UP000274822">
    <property type="component" value="Unassembled WGS sequence"/>
</dbReference>
<evidence type="ECO:0000256" key="3">
    <source>
        <dbReference type="ARBA" id="ARBA00022771"/>
    </source>
</evidence>
<dbReference type="GO" id="GO:0000012">
    <property type="term" value="P:single strand break repair"/>
    <property type="evidence" value="ECO:0007669"/>
    <property type="project" value="TreeGrafter"/>
</dbReference>
<proteinExistence type="predicted"/>
<evidence type="ECO:0000256" key="4">
    <source>
        <dbReference type="ARBA" id="ARBA00022833"/>
    </source>
</evidence>
<dbReference type="PANTHER" id="PTHR12486">
    <property type="entry name" value="APRATAXIN-RELATED"/>
    <property type="match status" value="1"/>
</dbReference>
<dbReference type="FunFam" id="3.30.428.10:FF:000004">
    <property type="entry name" value="aprataxin isoform X2"/>
    <property type="match status" value="1"/>
</dbReference>
<reference evidence="10 11" key="1">
    <citation type="journal article" date="2018" name="New Phytol.">
        <title>Phylogenomics of Endogonaceae and evolution of mycorrhizas within Mucoromycota.</title>
        <authorList>
            <person name="Chang Y."/>
            <person name="Desiro A."/>
            <person name="Na H."/>
            <person name="Sandor L."/>
            <person name="Lipzen A."/>
            <person name="Clum A."/>
            <person name="Barry K."/>
            <person name="Grigoriev I.V."/>
            <person name="Martin F.M."/>
            <person name="Stajich J.E."/>
            <person name="Smith M.E."/>
            <person name="Bonito G."/>
            <person name="Spatafora J.W."/>
        </authorList>
    </citation>
    <scope>NUCLEOTIDE SEQUENCE [LARGE SCALE GENOMIC DNA]</scope>
    <source>
        <strain evidence="10 11">AD002</strain>
    </source>
</reference>
<evidence type="ECO:0000256" key="8">
    <source>
        <dbReference type="SAM" id="MobiDB-lite"/>
    </source>
</evidence>
<dbReference type="InterPro" id="IPR019808">
    <property type="entry name" value="Histidine_triad_CS"/>
</dbReference>
<comment type="caution">
    <text evidence="7">Lacks conserved residue(s) required for the propagation of feature annotation.</text>
</comment>
<dbReference type="GO" id="GO:0033699">
    <property type="term" value="F:DNA 5'-adenosine monophosphate hydrolase activity"/>
    <property type="evidence" value="ECO:0007669"/>
    <property type="project" value="TreeGrafter"/>
</dbReference>
<dbReference type="SUPFAM" id="SSF52949">
    <property type="entry name" value="Macro domain-like"/>
    <property type="match status" value="2"/>
</dbReference>
<keyword evidence="6" id="KW-0539">Nucleus</keyword>
<organism evidence="10 11">
    <name type="scientific">Jimgerdemannia flammicorona</name>
    <dbReference type="NCBI Taxonomy" id="994334"/>
    <lineage>
        <taxon>Eukaryota</taxon>
        <taxon>Fungi</taxon>
        <taxon>Fungi incertae sedis</taxon>
        <taxon>Mucoromycota</taxon>
        <taxon>Mucoromycotina</taxon>
        <taxon>Endogonomycetes</taxon>
        <taxon>Endogonales</taxon>
        <taxon>Endogonaceae</taxon>
        <taxon>Jimgerdemannia</taxon>
    </lineage>
</organism>
<comment type="subcellular location">
    <subcellularLocation>
        <location evidence="1">Nucleus</location>
    </subcellularLocation>
</comment>
<sequence>MSLGKRPPYHDDNMDEHSQPSPKKAEIIISDETVDSNPPRGCDNSSHSEPSSACALAFPPLATPHGHISIDISAKIACDVISEFLAAHPKDPRLRLYVVDQDERAVEAFLENWPPDRDARFSVVLGKITEMRSRSRMTCSILVNEATWRLKPGATPVSVQIQTDGGKAMWDETRRLYPNPGAVGNAYPVPLPVTSPLRQRERVRHIIHVIPPNMNPARPDPVPLQKARLLLRKAYTAMLEAYWRIVGEEADRGKGEGDRDGQEVKDVDGKDENRKMVQGDATKENEQRKNGEPKSLFDILMSSSAACAAESTSPPPVHRSEDRHAWIDMLMPYCEHPEQFTSDQMVWYDEAMVVVRDKFPKAQAHFLVMPRRPIDGLTSLTQKDVPTLEALINCGGSTVDKMKAENPHLEFRMGFHAIPSMRQLHMHVISQDFVGIGLKRKEHYNSFTTRFFNDASEVLARLRAGKSLQYDKREYDHFLKGPLRCHLCNEAPATMPALKAHLDKHARKMRVIIC</sequence>
<dbReference type="InterPro" id="IPR036265">
    <property type="entry name" value="HIT-like_sf"/>
</dbReference>
<gene>
    <name evidence="10" type="ORF">BC938DRAFT_476462</name>
</gene>
<keyword evidence="2" id="KW-0479">Metal-binding</keyword>
<evidence type="ECO:0000256" key="1">
    <source>
        <dbReference type="ARBA" id="ARBA00004123"/>
    </source>
</evidence>
<dbReference type="GO" id="GO:1990165">
    <property type="term" value="F:single-strand break-containing DNA binding"/>
    <property type="evidence" value="ECO:0007669"/>
    <property type="project" value="TreeGrafter"/>
</dbReference>
<dbReference type="GO" id="GO:0003725">
    <property type="term" value="F:double-stranded RNA binding"/>
    <property type="evidence" value="ECO:0007669"/>
    <property type="project" value="TreeGrafter"/>
</dbReference>
<dbReference type="EMBL" id="RBNJ01000238">
    <property type="protein sequence ID" value="RUS35046.1"/>
    <property type="molecule type" value="Genomic_DNA"/>
</dbReference>
<dbReference type="Pfam" id="PF16278">
    <property type="entry name" value="zf-C2HE"/>
    <property type="match status" value="1"/>
</dbReference>
<evidence type="ECO:0000313" key="10">
    <source>
        <dbReference type="EMBL" id="RUS35046.1"/>
    </source>
</evidence>
<evidence type="ECO:0000256" key="6">
    <source>
        <dbReference type="ARBA" id="ARBA00023242"/>
    </source>
</evidence>
<feature type="region of interest" description="Disordered" evidence="8">
    <location>
        <begin position="251"/>
        <end position="292"/>
    </location>
</feature>
<comment type="caution">
    <text evidence="10">The sequence shown here is derived from an EMBL/GenBank/DDBJ whole genome shotgun (WGS) entry which is preliminary data.</text>
</comment>